<dbReference type="InterPro" id="IPR036681">
    <property type="entry name" value="PgpA-like_sf"/>
</dbReference>
<proteinExistence type="predicted"/>
<evidence type="ECO:0000256" key="1">
    <source>
        <dbReference type="SAM" id="Phobius"/>
    </source>
</evidence>
<dbReference type="AlphaFoldDB" id="A0A381UAA8"/>
<dbReference type="SUPFAM" id="SSF101307">
    <property type="entry name" value="YutG-like"/>
    <property type="match status" value="1"/>
</dbReference>
<feature type="transmembrane region" description="Helical" evidence="1">
    <location>
        <begin position="44"/>
        <end position="65"/>
    </location>
</feature>
<keyword evidence="1" id="KW-1133">Transmembrane helix</keyword>
<dbReference type="GO" id="GO:0006629">
    <property type="term" value="P:lipid metabolic process"/>
    <property type="evidence" value="ECO:0007669"/>
    <property type="project" value="InterPro"/>
</dbReference>
<dbReference type="PANTHER" id="PTHR36305">
    <property type="entry name" value="PHOSPHATIDYLGLYCEROPHOSPHATASE A"/>
    <property type="match status" value="1"/>
</dbReference>
<evidence type="ECO:0000313" key="3">
    <source>
        <dbReference type="EMBL" id="SVA24681.1"/>
    </source>
</evidence>
<name>A0A381UAA8_9ZZZZ</name>
<dbReference type="EMBL" id="UINC01005969">
    <property type="protein sequence ID" value="SVA24681.1"/>
    <property type="molecule type" value="Genomic_DNA"/>
</dbReference>
<dbReference type="InterPro" id="IPR007686">
    <property type="entry name" value="YutG/PgpA"/>
</dbReference>
<reference evidence="3" key="1">
    <citation type="submission" date="2018-05" db="EMBL/GenBank/DDBJ databases">
        <authorList>
            <person name="Lanie J.A."/>
            <person name="Ng W.-L."/>
            <person name="Kazmierczak K.M."/>
            <person name="Andrzejewski T.M."/>
            <person name="Davidsen T.M."/>
            <person name="Wayne K.J."/>
            <person name="Tettelin H."/>
            <person name="Glass J.I."/>
            <person name="Rusch D."/>
            <person name="Podicherti R."/>
            <person name="Tsui H.-C.T."/>
            <person name="Winkler M.E."/>
        </authorList>
    </citation>
    <scope>NUCLEOTIDE SEQUENCE</scope>
</reference>
<gene>
    <name evidence="3" type="ORF">METZ01_LOCUS77535</name>
</gene>
<keyword evidence="1" id="KW-0812">Transmembrane</keyword>
<protein>
    <recommendedName>
        <fullName evidence="2">YutG/PgpA domain-containing protein</fullName>
    </recommendedName>
</protein>
<feature type="transmembrane region" description="Helical" evidence="1">
    <location>
        <begin position="7"/>
        <end position="24"/>
    </location>
</feature>
<dbReference type="GO" id="GO:0008962">
    <property type="term" value="F:phosphatidylglycerophosphatase activity"/>
    <property type="evidence" value="ECO:0007669"/>
    <property type="project" value="InterPro"/>
</dbReference>
<accession>A0A381UAA8</accession>
<keyword evidence="1" id="KW-0472">Membrane</keyword>
<evidence type="ECO:0000259" key="2">
    <source>
        <dbReference type="Pfam" id="PF04608"/>
    </source>
</evidence>
<dbReference type="Pfam" id="PF04608">
    <property type="entry name" value="PgpA"/>
    <property type="match status" value="1"/>
</dbReference>
<dbReference type="InterPro" id="IPR026037">
    <property type="entry name" value="PgpA"/>
</dbReference>
<dbReference type="PANTHER" id="PTHR36305:SF1">
    <property type="entry name" value="PHOSPHATIDYLGLYCEROPHOSPHATASE A"/>
    <property type="match status" value="1"/>
</dbReference>
<sequence>MELFRLSLIVIVIFLVGVIVSTIVSDEENNSDPSKVVIDEWVGMWIALLMIPNEWLWLGIAFILFRIFDIVKVYPANRFERLPGGWGIMMDDVVAGLYAGVITQAAALFL</sequence>
<dbReference type="CDD" id="cd06971">
    <property type="entry name" value="PgpA"/>
    <property type="match status" value="1"/>
</dbReference>
<organism evidence="3">
    <name type="scientific">marine metagenome</name>
    <dbReference type="NCBI Taxonomy" id="408172"/>
    <lineage>
        <taxon>unclassified sequences</taxon>
        <taxon>metagenomes</taxon>
        <taxon>ecological metagenomes</taxon>
    </lineage>
</organism>
<feature type="domain" description="YutG/PgpA" evidence="2">
    <location>
        <begin position="6"/>
        <end position="106"/>
    </location>
</feature>
<feature type="transmembrane region" description="Helical" evidence="1">
    <location>
        <begin position="86"/>
        <end position="109"/>
    </location>
</feature>